<dbReference type="RefSeq" id="WP_104475759.1">
    <property type="nucleotide sequence ID" value="NZ_CP154825.1"/>
</dbReference>
<dbReference type="InterPro" id="IPR017853">
    <property type="entry name" value="GH"/>
</dbReference>
<dbReference type="Proteomes" id="UP000239203">
    <property type="component" value="Unassembled WGS sequence"/>
</dbReference>
<evidence type="ECO:0000313" key="12">
    <source>
        <dbReference type="Proteomes" id="UP000239203"/>
    </source>
</evidence>
<organism evidence="11 12">
    <name type="scientific">Actinokineospora auranticolor</name>
    <dbReference type="NCBI Taxonomy" id="155976"/>
    <lineage>
        <taxon>Bacteria</taxon>
        <taxon>Bacillati</taxon>
        <taxon>Actinomycetota</taxon>
        <taxon>Actinomycetes</taxon>
        <taxon>Pseudonocardiales</taxon>
        <taxon>Pseudonocardiaceae</taxon>
        <taxon>Actinokineospora</taxon>
    </lineage>
</organism>
<comment type="similarity">
    <text evidence="2 10">Belongs to the disproportionating enzyme family.</text>
</comment>
<reference evidence="11 12" key="1">
    <citation type="submission" date="2018-02" db="EMBL/GenBank/DDBJ databases">
        <title>Genomic Encyclopedia of Archaeal and Bacterial Type Strains, Phase II (KMG-II): from individual species to whole genera.</title>
        <authorList>
            <person name="Goeker M."/>
        </authorList>
    </citation>
    <scope>NUCLEOTIDE SEQUENCE [LARGE SCALE GENOMIC DNA]</scope>
    <source>
        <strain evidence="11 12">YU 961-1</strain>
    </source>
</reference>
<evidence type="ECO:0000256" key="8">
    <source>
        <dbReference type="ARBA" id="ARBA00031423"/>
    </source>
</evidence>
<keyword evidence="6 10" id="KW-0808">Transferase</keyword>
<dbReference type="PANTHER" id="PTHR32438:SF5">
    <property type="entry name" value="4-ALPHA-GLUCANOTRANSFERASE DPE1, CHLOROPLASTIC_AMYLOPLASTIC"/>
    <property type="match status" value="1"/>
</dbReference>
<evidence type="ECO:0000313" key="11">
    <source>
        <dbReference type="EMBL" id="PPK70878.1"/>
    </source>
</evidence>
<comment type="caution">
    <text evidence="11">The sequence shown here is derived from an EMBL/GenBank/DDBJ whole genome shotgun (WGS) entry which is preliminary data.</text>
</comment>
<comment type="catalytic activity">
    <reaction evidence="1 10">
        <text>Transfers a segment of a (1-&gt;4)-alpha-D-glucan to a new position in an acceptor, which may be glucose or a (1-&gt;4)-alpha-D-glucan.</text>
        <dbReference type="EC" id="2.4.1.25"/>
    </reaction>
</comment>
<dbReference type="OrthoDB" id="9811841at2"/>
<name>A0A2S6H089_9PSEU</name>
<proteinExistence type="inferred from homology"/>
<keyword evidence="12" id="KW-1185">Reference proteome</keyword>
<protein>
    <recommendedName>
        <fullName evidence="4 10">4-alpha-glucanotransferase</fullName>
        <ecNumber evidence="3 10">2.4.1.25</ecNumber>
    </recommendedName>
    <alternativeName>
        <fullName evidence="8 10">Amylomaltase</fullName>
    </alternativeName>
    <alternativeName>
        <fullName evidence="9 10">Disproportionating enzyme</fullName>
    </alternativeName>
</protein>
<keyword evidence="7 10" id="KW-0119">Carbohydrate metabolism</keyword>
<dbReference type="EC" id="2.4.1.25" evidence="3 10"/>
<dbReference type="GO" id="GO:0005975">
    <property type="term" value="P:carbohydrate metabolic process"/>
    <property type="evidence" value="ECO:0007669"/>
    <property type="project" value="InterPro"/>
</dbReference>
<dbReference type="EMBL" id="PTIX01000001">
    <property type="protein sequence ID" value="PPK70878.1"/>
    <property type="molecule type" value="Genomic_DNA"/>
</dbReference>
<dbReference type="SUPFAM" id="SSF51445">
    <property type="entry name" value="(Trans)glycosidases"/>
    <property type="match status" value="1"/>
</dbReference>
<dbReference type="PANTHER" id="PTHR32438">
    <property type="entry name" value="4-ALPHA-GLUCANOTRANSFERASE DPE1, CHLOROPLASTIC/AMYLOPLASTIC"/>
    <property type="match status" value="1"/>
</dbReference>
<evidence type="ECO:0000256" key="4">
    <source>
        <dbReference type="ARBA" id="ARBA00020295"/>
    </source>
</evidence>
<evidence type="ECO:0000256" key="7">
    <source>
        <dbReference type="ARBA" id="ARBA00023277"/>
    </source>
</evidence>
<accession>A0A2S6H089</accession>
<dbReference type="InterPro" id="IPR003385">
    <property type="entry name" value="Glyco_hydro_77"/>
</dbReference>
<evidence type="ECO:0000256" key="1">
    <source>
        <dbReference type="ARBA" id="ARBA00000439"/>
    </source>
</evidence>
<evidence type="ECO:0000256" key="2">
    <source>
        <dbReference type="ARBA" id="ARBA00005684"/>
    </source>
</evidence>
<keyword evidence="5 10" id="KW-0328">Glycosyltransferase</keyword>
<dbReference type="NCBIfam" id="TIGR00217">
    <property type="entry name" value="malQ"/>
    <property type="match status" value="1"/>
</dbReference>
<evidence type="ECO:0000256" key="5">
    <source>
        <dbReference type="ARBA" id="ARBA00022676"/>
    </source>
</evidence>
<sequence>MDDRLAVLAAAHGVAVEYENGARQRVEVDPAVVRAILDELGADGPPAAGAVPTVVRQGSRAEVGHGTVLLETGAEVAVHGTLPELPLGWHTLRVEGRETSLAVTPAALPPVPRTWGWMTQLYAIHTPDSWGIGDYADLGALVRRAVADEAGAVLVSPVAAGALTHPVRKSPYSPSSRRFLNPLHLSVADLPEFRDADAALRARVLAAKPALGEQIDHDAVWAAKTGAFDLLTPRLPDLGSLDRATLDYATYSALAELHGPDWRVWPAGLRHPGRPEVAAARRELAGRVAFHAWLQQRAAEQLAAVHEAARGMAVGVIHDLPVGVDPGGADGWSLQDVLASRVTVGAPPDAFSPLGQDWVLPPLRPDRLAATGYLPFRDMIRAVLTHGDGIRVDHVAGLWRLWWIPPGESPDRGTYVHYDAEAMLGVLLLEAHRANAVVIGEDLGTVPEHITRTLHDTGVLSCAVAWFQRDRAGNPLPSAEYPTQAAASISTHDLPTATGFLTGEHVRVRAELGLLTDPEQEAETAKAERQAIIDLLGAEGLLPEEPTTDDIVAALHRFIARTPCTLVFAAPQDLIGEPRQPNLPGTIDQYPNWRLPLPLDVETLMNHPAVRAATTTFRTR</sequence>
<dbReference type="GO" id="GO:0004134">
    <property type="term" value="F:4-alpha-glucanotransferase activity"/>
    <property type="evidence" value="ECO:0007669"/>
    <property type="project" value="UniProtKB-EC"/>
</dbReference>
<dbReference type="Gene3D" id="3.20.20.80">
    <property type="entry name" value="Glycosidases"/>
    <property type="match status" value="1"/>
</dbReference>
<evidence type="ECO:0000256" key="6">
    <source>
        <dbReference type="ARBA" id="ARBA00022679"/>
    </source>
</evidence>
<gene>
    <name evidence="11" type="ORF">CLV40_10164</name>
</gene>
<dbReference type="AlphaFoldDB" id="A0A2S6H089"/>
<evidence type="ECO:0000256" key="9">
    <source>
        <dbReference type="ARBA" id="ARBA00031501"/>
    </source>
</evidence>
<dbReference type="Pfam" id="PF02446">
    <property type="entry name" value="Glyco_hydro_77"/>
    <property type="match status" value="1"/>
</dbReference>
<evidence type="ECO:0000256" key="3">
    <source>
        <dbReference type="ARBA" id="ARBA00012560"/>
    </source>
</evidence>
<evidence type="ECO:0000256" key="10">
    <source>
        <dbReference type="RuleBase" id="RU361207"/>
    </source>
</evidence>